<evidence type="ECO:0000256" key="1">
    <source>
        <dbReference type="ARBA" id="ARBA00001966"/>
    </source>
</evidence>
<evidence type="ECO:0000256" key="11">
    <source>
        <dbReference type="ARBA" id="ARBA00023239"/>
    </source>
</evidence>
<keyword evidence="6" id="KW-0949">S-adenosyl-L-methionine</keyword>
<feature type="compositionally biased region" description="Acidic residues" evidence="13">
    <location>
        <begin position="1890"/>
        <end position="1901"/>
    </location>
</feature>
<dbReference type="PROSITE" id="PS51192">
    <property type="entry name" value="HELICASE_ATP_BIND_1"/>
    <property type="match status" value="1"/>
</dbReference>
<name>A0A1Q9DNY1_SYMMI</name>
<dbReference type="SUPFAM" id="SSF102114">
    <property type="entry name" value="Radical SAM enzymes"/>
    <property type="match status" value="1"/>
</dbReference>
<feature type="compositionally biased region" description="Low complexity" evidence="13">
    <location>
        <begin position="160"/>
        <end position="176"/>
    </location>
</feature>
<evidence type="ECO:0000313" key="18">
    <source>
        <dbReference type="Proteomes" id="UP000186817"/>
    </source>
</evidence>
<feature type="compositionally biased region" description="Acidic residues" evidence="13">
    <location>
        <begin position="1141"/>
        <end position="1154"/>
    </location>
</feature>
<proteinExistence type="inferred from homology"/>
<comment type="caution">
    <text evidence="17">The sequence shown here is derived from an EMBL/GenBank/DDBJ whole genome shotgun (WGS) entry which is preliminary data.</text>
</comment>
<dbReference type="OrthoDB" id="10022113at2759"/>
<evidence type="ECO:0000256" key="6">
    <source>
        <dbReference type="ARBA" id="ARBA00022691"/>
    </source>
</evidence>
<dbReference type="InterPro" id="IPR034556">
    <property type="entry name" value="tRNA_wybutosine-synthase"/>
</dbReference>
<evidence type="ECO:0000259" key="15">
    <source>
        <dbReference type="PROSITE" id="PS51192"/>
    </source>
</evidence>
<evidence type="ECO:0000256" key="13">
    <source>
        <dbReference type="SAM" id="MobiDB-lite"/>
    </source>
</evidence>
<keyword evidence="5" id="KW-0004">4Fe-4S</keyword>
<reference evidence="17 18" key="1">
    <citation type="submission" date="2016-02" db="EMBL/GenBank/DDBJ databases">
        <title>Genome analysis of coral dinoflagellate symbionts highlights evolutionary adaptations to a symbiotic lifestyle.</title>
        <authorList>
            <person name="Aranda M."/>
            <person name="Li Y."/>
            <person name="Liew Y.J."/>
            <person name="Baumgarten S."/>
            <person name="Simakov O."/>
            <person name="Wilson M."/>
            <person name="Piel J."/>
            <person name="Ashoor H."/>
            <person name="Bougouffa S."/>
            <person name="Bajic V.B."/>
            <person name="Ryu T."/>
            <person name="Ravasi T."/>
            <person name="Bayer T."/>
            <person name="Micklem G."/>
            <person name="Kim H."/>
            <person name="Bhak J."/>
            <person name="Lajeunesse T.C."/>
            <person name="Voolstra C.R."/>
        </authorList>
    </citation>
    <scope>NUCLEOTIDE SEQUENCE [LARGE SCALE GENOMIC DNA]</scope>
    <source>
        <strain evidence="17 18">CCMP2467</strain>
    </source>
</reference>
<dbReference type="SUPFAM" id="SSF69318">
    <property type="entry name" value="Integrin alpha N-terminal domain"/>
    <property type="match status" value="1"/>
</dbReference>
<dbReference type="SUPFAM" id="SSF52540">
    <property type="entry name" value="P-loop containing nucleoside triphosphate hydrolases"/>
    <property type="match status" value="1"/>
</dbReference>
<dbReference type="Pfam" id="PF00270">
    <property type="entry name" value="DEAD"/>
    <property type="match status" value="1"/>
</dbReference>
<dbReference type="GO" id="GO:0010181">
    <property type="term" value="F:FMN binding"/>
    <property type="evidence" value="ECO:0007669"/>
    <property type="project" value="InterPro"/>
</dbReference>
<keyword evidence="10" id="KW-0411">Iron-sulfur</keyword>
<evidence type="ECO:0000256" key="7">
    <source>
        <dbReference type="ARBA" id="ARBA00022694"/>
    </source>
</evidence>
<evidence type="ECO:0000256" key="4">
    <source>
        <dbReference type="ARBA" id="ARBA00012821"/>
    </source>
</evidence>
<sequence length="2270" mass="249634">MEDSSNPVSLDWAASVNLPMDVEAVAATQLDPAKQLDPATPPEEALTATALLSPVKTSPTASASSTFATVKEEQPHLVHLTSDGFWHPVLERLLQGKKHHSYKRKVHESKAFESITQWAQRSGLRLPSTQRSTSAAVEVPPELQRLPEGLPPPAEPRALKASPPAKKPAMVLPLSRSASTSTRLTARLQFYKRQHASEDCRLESLPVGFRGGSPRKRAGACRTAVSLSTLKLGASHLELHLQETGPRVDSETAVLQAPVRFRGLPPRKPACKAFEAAVLGSVLVYKRQYASEDCRLESVPVVVVCRAAAQEVYSLDAQDVLLQQLHWRAQRSARQLKVWKQWFDQQTSVVGSTDAALPEALRFGRSSGILCCNCTGGESKGEQLEWLKRGCHIIVATPGRLNEALGQVLFPFVGPAEDDFVGTADRMLDMGFEPQIRRIVEDCPTRRQTLLFSATWPKVTSPHLWGTPQALATLAICGLGEDAVALIKLAAYRRKPRCSRACRWRCWVLLLAGCAACDLRGHEFEIELKESISMPIPPGFTALSPQLPGKLVVTSFEATPFVGKNGVFLVDVGSHSGPAQELPGSSKINWPNSITTLNASVFGFTAVAIGNGFLVPTHTTGGVYVMEASTQPATLQEPVKISKDLSGWFYHQAHFVDMDGDGLLDVLTARCEYAVWPWAKKRGELVWLKQPAKDALAGPPWEEHELGPGPDFLFCVHPNSSRLALVAPEFVSGRVVYWFMQQNGTMSSRLLDDTIGPGFSCSWTDLNADGHLDLLVTNHAAVNGSVFAYSFSSDDIASSQITRHVLATGFTPAKIDKGKASPGDALAFQPQTNSTDKPYIFVSGDNSNSIFLLTPVSKDQSDWRYSLKEVQDFGADIGRPSIGDVDGNGFADIFVPVYDSKRVVHYEFRLGLAAWARRRAASGDRSSGGPIVRVRILYASMSGTSQATAVALEESIRRALPERSLPPEAKLQISIEDLSTFAFDTLLARTDGVSTDFVALLLSTYTDGLLPPSSAHFGTLLADHVHDFRVGRSAMSHLHFAVMGFGSSVYADAGHFCTAAVWALADVQVRADAALAALGGLRVARLLRVTDTKELANQASEWQLELQSSISAALRGLEIPKARGIEGNAAAEAAVAQTADQEGEEDSSDSEDDSSTTVSSGVLDRPGQSKSVLFTPASHPEVDPANDAPIEMDRSHELDPLSHDELSKKYGVGFSILRRMGYSGAGLKPGGLQAPLAARANVGRQGLAEAAESSGAASISQEELEQPAVDLTNLLSQALRSMREAGDEEEANELQHLATFCNLGEAGGVLETLLPTPPKKRKQKIQAPDTAKVDDEPALRCLLGCFQNSNFPVEGEEQARFMKWNTHWAPSVGSFEAFVARHKPELRAVACPGGLWLLLPREGQGESTEECLQRKCIDFCQQQAHARGKCQGRRKWQHLLKTLQRIFKGRRPAGKVPPPEASSARCDPTSSAGPLESESLDEPSDVDASLGWAFDCGDHSRLQTETAEKKHPNARYHGSEAPAKGSTSDVEELAEGCAGDTVKKPEERQMLTTKHRAQLTKEGYKIVGSHSAVKLCRWTKHQLRGRGGCYKHSFYGITSYQCMEATPSLAYSDQDEDLEDAAQRRGRNPSIKFTASSWVIRIALSQINDEELEPWEVFLAANERHLLKSTTSATFMKLDGVLEAFLETRMRPLNSYCRGPQREPSHQFGSADISEVEEAPANGRVADVMYFTEVFCCNFLSSFVDQTHAMQQWLHFVSRENSGLRATHALARRIACPFRDGPRLRTWLYDSFVALQAAFYSPNGEAPDMREDLMDHASMTIGDFIKLDETIYMVGLDGFFELKMGVDEEVIRLDDFIDRNASFEKQSDDEDTADESSKPDSSTGSSSQEVEIDPTLNEEDEVQAKGPKSPAKEAFRRAPGLFCGASNADGLFCGASNTDGANKCVFCWRHHKNPVGTEWKWSMDPPDQIVAEGIDQHRRMIRECKGIPGVKKERFEEAMTVRHCALSLVGEPIMYPRINELVGELHQRKISTFLVTNAQFPEAIRNLDPITQLYVSVDAGTPETLKAVDRPLFSDFWQRYLDSLKALKAKKQRTVYRLTLVKGHNMEEAANYAKLVALGTPDFIEIKSVTFCGESKASSLTIECTPWHEEVKAFSEAMLSKEGLESQYELACEHQHSCIVLLANKRYKVDGRWHTWIDYDRFHELVKAGVEFDATDYWAPTPEWALYGSEEAGFDPNETRVYHNRTKKRAQAGLLSKEQLKMYPDNPAKQ</sequence>
<dbReference type="GO" id="GO:0046872">
    <property type="term" value="F:metal ion binding"/>
    <property type="evidence" value="ECO:0007669"/>
    <property type="project" value="UniProtKB-KW"/>
</dbReference>
<dbReference type="Gene3D" id="2.130.10.130">
    <property type="entry name" value="Integrin alpha, N-terminal"/>
    <property type="match status" value="1"/>
</dbReference>
<comment type="cofactor">
    <cofactor evidence="1">
        <name>[4Fe-4S] cluster</name>
        <dbReference type="ChEBI" id="CHEBI:49883"/>
    </cofactor>
</comment>
<comment type="similarity">
    <text evidence="3">Belongs to the TYW1 family.</text>
</comment>
<dbReference type="GO" id="GO:0003676">
    <property type="term" value="F:nucleic acid binding"/>
    <property type="evidence" value="ECO:0007669"/>
    <property type="project" value="InterPro"/>
</dbReference>
<dbReference type="InterPro" id="IPR007197">
    <property type="entry name" value="rSAM"/>
</dbReference>
<dbReference type="Gene3D" id="3.20.20.70">
    <property type="entry name" value="Aldolase class I"/>
    <property type="match status" value="2"/>
</dbReference>
<dbReference type="PROSITE" id="PS51918">
    <property type="entry name" value="RADICAL_SAM"/>
    <property type="match status" value="1"/>
</dbReference>
<evidence type="ECO:0000256" key="2">
    <source>
        <dbReference type="ARBA" id="ARBA00004797"/>
    </source>
</evidence>
<dbReference type="Pfam" id="PF08608">
    <property type="entry name" value="Wyosine_form"/>
    <property type="match status" value="1"/>
</dbReference>
<gene>
    <name evidence="17" type="primary">TYW1</name>
    <name evidence="17" type="ORF">AK812_SmicGene20813</name>
</gene>
<dbReference type="InterPro" id="IPR014001">
    <property type="entry name" value="Helicase_ATP-bd"/>
</dbReference>
<feature type="region of interest" description="Disordered" evidence="13">
    <location>
        <begin position="1130"/>
        <end position="1189"/>
    </location>
</feature>
<dbReference type="PANTHER" id="PTHR13930:SF0">
    <property type="entry name" value="S-ADENOSYL-L-METHIONINE-DEPENDENT TRNA 4-DEMETHYLWYOSINE SYNTHASE TYW1-RELATED"/>
    <property type="match status" value="1"/>
</dbReference>
<feature type="region of interest" description="Disordered" evidence="13">
    <location>
        <begin position="1863"/>
        <end position="1912"/>
    </location>
</feature>
<feature type="compositionally biased region" description="Low complexity" evidence="13">
    <location>
        <begin position="1130"/>
        <end position="1139"/>
    </location>
</feature>
<feature type="domain" description="Radical SAM core" evidence="16">
    <location>
        <begin position="1925"/>
        <end position="2173"/>
    </location>
</feature>
<evidence type="ECO:0000313" key="17">
    <source>
        <dbReference type="EMBL" id="OLP96884.1"/>
    </source>
</evidence>
<evidence type="ECO:0000256" key="5">
    <source>
        <dbReference type="ARBA" id="ARBA00022485"/>
    </source>
</evidence>
<dbReference type="Proteomes" id="UP000186817">
    <property type="component" value="Unassembled WGS sequence"/>
</dbReference>
<dbReference type="InterPro" id="IPR029039">
    <property type="entry name" value="Flavoprotein-like_sf"/>
</dbReference>
<dbReference type="Pfam" id="PF04055">
    <property type="entry name" value="Radical_SAM"/>
    <property type="match status" value="1"/>
</dbReference>
<keyword evidence="9" id="KW-0408">Iron</keyword>
<dbReference type="Gene3D" id="3.40.50.300">
    <property type="entry name" value="P-loop containing nucleotide triphosphate hydrolases"/>
    <property type="match status" value="1"/>
</dbReference>
<dbReference type="PROSITE" id="PS50902">
    <property type="entry name" value="FLAVODOXIN_LIKE"/>
    <property type="match status" value="1"/>
</dbReference>
<evidence type="ECO:0000256" key="10">
    <source>
        <dbReference type="ARBA" id="ARBA00023014"/>
    </source>
</evidence>
<organism evidence="17 18">
    <name type="scientific">Symbiodinium microadriaticum</name>
    <name type="common">Dinoflagellate</name>
    <name type="synonym">Zooxanthella microadriatica</name>
    <dbReference type="NCBI Taxonomy" id="2951"/>
    <lineage>
        <taxon>Eukaryota</taxon>
        <taxon>Sar</taxon>
        <taxon>Alveolata</taxon>
        <taxon>Dinophyceae</taxon>
        <taxon>Suessiales</taxon>
        <taxon>Symbiodiniaceae</taxon>
        <taxon>Symbiodinium</taxon>
    </lineage>
</organism>
<feature type="region of interest" description="Disordered" evidence="13">
    <location>
        <begin position="1504"/>
        <end position="1530"/>
    </location>
</feature>
<feature type="region of interest" description="Disordered" evidence="13">
    <location>
        <begin position="122"/>
        <end position="176"/>
    </location>
</feature>
<evidence type="ECO:0000259" key="14">
    <source>
        <dbReference type="PROSITE" id="PS50902"/>
    </source>
</evidence>
<dbReference type="Gene3D" id="3.40.50.360">
    <property type="match status" value="1"/>
</dbReference>
<comment type="catalytic activity">
    <reaction evidence="12">
        <text>N(1)-methylguanosine(37) in tRNA(Phe) + pyruvate + S-adenosyl-L-methionine = 4-demethylwyosine(37) in tRNA(Phe) + 5'-deoxyadenosine + L-methionine + CO2 + H2O</text>
        <dbReference type="Rhea" id="RHEA:36347"/>
        <dbReference type="Rhea" id="RHEA-COMP:10164"/>
        <dbReference type="Rhea" id="RHEA-COMP:10165"/>
        <dbReference type="ChEBI" id="CHEBI:15361"/>
        <dbReference type="ChEBI" id="CHEBI:15377"/>
        <dbReference type="ChEBI" id="CHEBI:16526"/>
        <dbReference type="ChEBI" id="CHEBI:17319"/>
        <dbReference type="ChEBI" id="CHEBI:57844"/>
        <dbReference type="ChEBI" id="CHEBI:59789"/>
        <dbReference type="ChEBI" id="CHEBI:64315"/>
        <dbReference type="ChEBI" id="CHEBI:73542"/>
        <dbReference type="EC" id="4.1.3.44"/>
    </reaction>
</comment>
<dbReference type="PANTHER" id="PTHR13930">
    <property type="entry name" value="S-ADENOSYL-L-METHIONINE-DEPENDENT TRNA 4-DEMETHYLWYOSINE SYNTHASE"/>
    <property type="match status" value="1"/>
</dbReference>
<dbReference type="InterPro" id="IPR027417">
    <property type="entry name" value="P-loop_NTPase"/>
</dbReference>
<dbReference type="EMBL" id="LSRX01000452">
    <property type="protein sequence ID" value="OLP96884.1"/>
    <property type="molecule type" value="Genomic_DNA"/>
</dbReference>
<feature type="region of interest" description="Disordered" evidence="13">
    <location>
        <begin position="1447"/>
        <end position="1485"/>
    </location>
</feature>
<evidence type="ECO:0000256" key="9">
    <source>
        <dbReference type="ARBA" id="ARBA00023004"/>
    </source>
</evidence>
<dbReference type="GO" id="GO:0102521">
    <property type="term" value="F:tRNA-4-demethylwyosine synthase activity"/>
    <property type="evidence" value="ECO:0007669"/>
    <property type="project" value="UniProtKB-EC"/>
</dbReference>
<dbReference type="CDD" id="cd01335">
    <property type="entry name" value="Radical_SAM"/>
    <property type="match status" value="1"/>
</dbReference>
<keyword evidence="11" id="KW-0456">Lyase</keyword>
<feature type="domain" description="Helicase ATP-binding" evidence="15">
    <location>
        <begin position="359"/>
        <end position="474"/>
    </location>
</feature>
<evidence type="ECO:0000256" key="8">
    <source>
        <dbReference type="ARBA" id="ARBA00022723"/>
    </source>
</evidence>
<dbReference type="InterPro" id="IPR058240">
    <property type="entry name" value="rSAM_sf"/>
</dbReference>
<comment type="pathway">
    <text evidence="2">tRNA modification; wybutosine-tRNA(Phe) biosynthesis.</text>
</comment>
<feature type="domain" description="Flavodoxin-like" evidence="14">
    <location>
        <begin position="934"/>
        <end position="1107"/>
    </location>
</feature>
<dbReference type="InterPro" id="IPR013917">
    <property type="entry name" value="tRNA_wybutosine-synth"/>
</dbReference>
<evidence type="ECO:0000256" key="3">
    <source>
        <dbReference type="ARBA" id="ARBA00010115"/>
    </source>
</evidence>
<dbReference type="InterPro" id="IPR028994">
    <property type="entry name" value="Integrin_alpha_N"/>
</dbReference>
<keyword evidence="8" id="KW-0479">Metal-binding</keyword>
<dbReference type="InterPro" id="IPR011545">
    <property type="entry name" value="DEAD/DEAH_box_helicase_dom"/>
</dbReference>
<dbReference type="SUPFAM" id="SSF52218">
    <property type="entry name" value="Flavoproteins"/>
    <property type="match status" value="1"/>
</dbReference>
<dbReference type="GO" id="GO:0051539">
    <property type="term" value="F:4 iron, 4 sulfur cluster binding"/>
    <property type="evidence" value="ECO:0007669"/>
    <property type="project" value="UniProtKB-KW"/>
</dbReference>
<evidence type="ECO:0000259" key="16">
    <source>
        <dbReference type="PROSITE" id="PS51918"/>
    </source>
</evidence>
<dbReference type="InterPro" id="IPR013785">
    <property type="entry name" value="Aldolase_TIM"/>
</dbReference>
<dbReference type="UniPathway" id="UPA00375"/>
<dbReference type="GO" id="GO:0008033">
    <property type="term" value="P:tRNA processing"/>
    <property type="evidence" value="ECO:0007669"/>
    <property type="project" value="UniProtKB-KW"/>
</dbReference>
<protein>
    <recommendedName>
        <fullName evidence="4">tRNA 4-demethylwyosine synthase (AdoMet-dependent)</fullName>
        <ecNumber evidence="4">4.1.3.44</ecNumber>
    </recommendedName>
</protein>
<accession>A0A1Q9DNY1</accession>
<keyword evidence="18" id="KW-1185">Reference proteome</keyword>
<dbReference type="GO" id="GO:0005524">
    <property type="term" value="F:ATP binding"/>
    <property type="evidence" value="ECO:0007669"/>
    <property type="project" value="InterPro"/>
</dbReference>
<evidence type="ECO:0000256" key="12">
    <source>
        <dbReference type="ARBA" id="ARBA00049466"/>
    </source>
</evidence>
<keyword evidence="7" id="KW-0819">tRNA processing</keyword>
<dbReference type="EC" id="4.1.3.44" evidence="4"/>
<dbReference type="InterPro" id="IPR008254">
    <property type="entry name" value="Flavodoxin/NO_synth"/>
</dbReference>